<evidence type="ECO:0000313" key="1">
    <source>
        <dbReference type="EMBL" id="GMI22522.1"/>
    </source>
</evidence>
<reference evidence="2" key="1">
    <citation type="journal article" date="2023" name="Commun. Biol.">
        <title>Genome analysis of Parmales, the sister group of diatoms, reveals the evolutionary specialization of diatoms from phago-mixotrophs to photoautotrophs.</title>
        <authorList>
            <person name="Ban H."/>
            <person name="Sato S."/>
            <person name="Yoshikawa S."/>
            <person name="Yamada K."/>
            <person name="Nakamura Y."/>
            <person name="Ichinomiya M."/>
            <person name="Sato N."/>
            <person name="Blanc-Mathieu R."/>
            <person name="Endo H."/>
            <person name="Kuwata A."/>
            <person name="Ogata H."/>
        </authorList>
    </citation>
    <scope>NUCLEOTIDE SEQUENCE [LARGE SCALE GENOMIC DNA]</scope>
</reference>
<dbReference type="EMBL" id="BRYA01000549">
    <property type="protein sequence ID" value="GMI22522.1"/>
    <property type="molecule type" value="Genomic_DNA"/>
</dbReference>
<keyword evidence="2" id="KW-1185">Reference proteome</keyword>
<organism evidence="1 2">
    <name type="scientific">Triparma columacea</name>
    <dbReference type="NCBI Taxonomy" id="722753"/>
    <lineage>
        <taxon>Eukaryota</taxon>
        <taxon>Sar</taxon>
        <taxon>Stramenopiles</taxon>
        <taxon>Ochrophyta</taxon>
        <taxon>Bolidophyceae</taxon>
        <taxon>Parmales</taxon>
        <taxon>Triparmaceae</taxon>
        <taxon>Triparma</taxon>
    </lineage>
</organism>
<comment type="caution">
    <text evidence="1">The sequence shown here is derived from an EMBL/GenBank/DDBJ whole genome shotgun (WGS) entry which is preliminary data.</text>
</comment>
<dbReference type="AlphaFoldDB" id="A0A9W7FVM6"/>
<dbReference type="Proteomes" id="UP001165065">
    <property type="component" value="Unassembled WGS sequence"/>
</dbReference>
<evidence type="ECO:0000313" key="2">
    <source>
        <dbReference type="Proteomes" id="UP001165065"/>
    </source>
</evidence>
<sequence>MSSPSSSSSYACSLKVSFVLCSPPDTSFPPDSSLDVQIKLFETSSGATYRLQSWLIEYSDPMGSGVGLLKEHANGSGAICYVVGSDRTSYERLIEADFNLKYSAPSTPRFLVLLPPSPSTSVTKGKKDSGFFVGEEIERLAWDRGMELVKLEEGAAAGGGDNVIDSVFEHVVEKLGIAEEKLIRDPVFHLGKDVNLGKR</sequence>
<proteinExistence type="predicted"/>
<accession>A0A9W7FVM6</accession>
<gene>
    <name evidence="1" type="ORF">TrCOL_g13494</name>
</gene>
<protein>
    <submittedName>
        <fullName evidence="1">Uncharacterized protein</fullName>
    </submittedName>
</protein>
<name>A0A9W7FVM6_9STRA</name>
<dbReference type="OrthoDB" id="194052at2759"/>